<proteinExistence type="predicted"/>
<dbReference type="RefSeq" id="WP_028859087.1">
    <property type="nucleotide sequence ID" value="NZ_CAJHAQ010000001.1"/>
</dbReference>
<dbReference type="EMBL" id="UGVC01000001">
    <property type="protein sequence ID" value="SUD91758.1"/>
    <property type="molecule type" value="Genomic_DNA"/>
</dbReference>
<evidence type="ECO:0000256" key="1">
    <source>
        <dbReference type="SAM" id="MobiDB-lite"/>
    </source>
</evidence>
<gene>
    <name evidence="2" type="ORF">NCTC10526_02129</name>
</gene>
<keyword evidence="3" id="KW-1185">Reference proteome</keyword>
<feature type="compositionally biased region" description="Basic and acidic residues" evidence="1">
    <location>
        <begin position="63"/>
        <end position="91"/>
    </location>
</feature>
<evidence type="ECO:0000313" key="2">
    <source>
        <dbReference type="EMBL" id="SUD91758.1"/>
    </source>
</evidence>
<accession>A0A379LMG5</accession>
<reference evidence="2 3" key="1">
    <citation type="submission" date="2018-06" db="EMBL/GenBank/DDBJ databases">
        <authorList>
            <consortium name="Pathogen Informatics"/>
            <person name="Doyle S."/>
        </authorList>
    </citation>
    <scope>NUCLEOTIDE SEQUENCE [LARGE SCALE GENOMIC DNA]</scope>
    <source>
        <strain evidence="2 3">NCTC10526</strain>
    </source>
</reference>
<organism evidence="2 3">
    <name type="scientific">Psychrobacter phenylpyruvicus</name>
    <dbReference type="NCBI Taxonomy" id="29432"/>
    <lineage>
        <taxon>Bacteria</taxon>
        <taxon>Pseudomonadati</taxon>
        <taxon>Pseudomonadota</taxon>
        <taxon>Gammaproteobacteria</taxon>
        <taxon>Moraxellales</taxon>
        <taxon>Moraxellaceae</taxon>
        <taxon>Psychrobacter</taxon>
    </lineage>
</organism>
<feature type="compositionally biased region" description="Acidic residues" evidence="1">
    <location>
        <begin position="53"/>
        <end position="62"/>
    </location>
</feature>
<protein>
    <submittedName>
        <fullName evidence="2">Uncharacterized protein</fullName>
    </submittedName>
</protein>
<evidence type="ECO:0000313" key="3">
    <source>
        <dbReference type="Proteomes" id="UP000254123"/>
    </source>
</evidence>
<dbReference type="AlphaFoldDB" id="A0A379LMG5"/>
<dbReference type="Proteomes" id="UP000254123">
    <property type="component" value="Unassembled WGS sequence"/>
</dbReference>
<sequence>MSNSNERNLKDEINHLEETMHDAEQFHTLEEQVADMKRRGIDPSSAYKKWDDEKDEDDDWGDETWKENGKWEHKTPADLDKKAQEKWDGDNGKPNPPPVI</sequence>
<name>A0A379LMG5_9GAMM</name>
<feature type="region of interest" description="Disordered" evidence="1">
    <location>
        <begin position="34"/>
        <end position="100"/>
    </location>
</feature>